<dbReference type="EMBL" id="JAGGLG010000039">
    <property type="protein sequence ID" value="MBP2019945.1"/>
    <property type="molecule type" value="Genomic_DNA"/>
</dbReference>
<dbReference type="PROSITE" id="PS51295">
    <property type="entry name" value="CRM"/>
    <property type="match status" value="1"/>
</dbReference>
<dbReference type="Gene3D" id="3.30.110.60">
    <property type="entry name" value="YhbY-like"/>
    <property type="match status" value="1"/>
</dbReference>
<sequence length="98" mass="10720">MELRGKQKRFLRAMGVTMNPILTIGKEGVTEGVIAQADGALRARELIKGRVLQTAPDEPEAIAAEVAGRTDAALVQVVGRNFLLFRRNPEEPKIELPD</sequence>
<gene>
    <name evidence="4" type="ORF">J2Z79_003392</name>
</gene>
<evidence type="ECO:0000313" key="5">
    <source>
        <dbReference type="Proteomes" id="UP001519289"/>
    </source>
</evidence>
<comment type="caution">
    <text evidence="4">The sequence shown here is derived from an EMBL/GenBank/DDBJ whole genome shotgun (WGS) entry which is preliminary data.</text>
</comment>
<proteinExistence type="predicted"/>
<dbReference type="InterPro" id="IPR035920">
    <property type="entry name" value="YhbY-like_sf"/>
</dbReference>
<dbReference type="PANTHER" id="PTHR40065">
    <property type="entry name" value="RNA-BINDING PROTEIN YHBY"/>
    <property type="match status" value="1"/>
</dbReference>
<dbReference type="RefSeq" id="WP_209468046.1">
    <property type="nucleotide sequence ID" value="NZ_JAGGLG010000039.1"/>
</dbReference>
<dbReference type="Proteomes" id="UP001519289">
    <property type="component" value="Unassembled WGS sequence"/>
</dbReference>
<dbReference type="InterPro" id="IPR017924">
    <property type="entry name" value="RNA-binding_YhbY"/>
</dbReference>
<evidence type="ECO:0000313" key="4">
    <source>
        <dbReference type="EMBL" id="MBP2019945.1"/>
    </source>
</evidence>
<keyword evidence="5" id="KW-1185">Reference proteome</keyword>
<protein>
    <submittedName>
        <fullName evidence="4">RNA-binding protein</fullName>
    </submittedName>
</protein>
<organism evidence="4 5">
    <name type="scientific">Symbiobacterium terraclitae</name>
    <dbReference type="NCBI Taxonomy" id="557451"/>
    <lineage>
        <taxon>Bacteria</taxon>
        <taxon>Bacillati</taxon>
        <taxon>Bacillota</taxon>
        <taxon>Clostridia</taxon>
        <taxon>Eubacteriales</taxon>
        <taxon>Symbiobacteriaceae</taxon>
        <taxon>Symbiobacterium</taxon>
    </lineage>
</organism>
<evidence type="ECO:0000259" key="3">
    <source>
        <dbReference type="PROSITE" id="PS51295"/>
    </source>
</evidence>
<dbReference type="InterPro" id="IPR051925">
    <property type="entry name" value="RNA-binding_domain"/>
</dbReference>
<evidence type="ECO:0000256" key="2">
    <source>
        <dbReference type="PROSITE-ProRule" id="PRU00626"/>
    </source>
</evidence>
<reference evidence="4 5" key="1">
    <citation type="submission" date="2021-03" db="EMBL/GenBank/DDBJ databases">
        <title>Genomic Encyclopedia of Type Strains, Phase IV (KMG-IV): sequencing the most valuable type-strain genomes for metagenomic binning, comparative biology and taxonomic classification.</title>
        <authorList>
            <person name="Goeker M."/>
        </authorList>
    </citation>
    <scope>NUCLEOTIDE SEQUENCE [LARGE SCALE GENOMIC DNA]</scope>
    <source>
        <strain evidence="4 5">DSM 27138</strain>
    </source>
</reference>
<dbReference type="Pfam" id="PF01985">
    <property type="entry name" value="CRS1_YhbY"/>
    <property type="match status" value="1"/>
</dbReference>
<dbReference type="InterPro" id="IPR001890">
    <property type="entry name" value="RNA-binding_CRM"/>
</dbReference>
<evidence type="ECO:0000256" key="1">
    <source>
        <dbReference type="ARBA" id="ARBA00022884"/>
    </source>
</evidence>
<dbReference type="SMART" id="SM01103">
    <property type="entry name" value="CRS1_YhbY"/>
    <property type="match status" value="1"/>
</dbReference>
<feature type="domain" description="CRM" evidence="3">
    <location>
        <begin position="1"/>
        <end position="97"/>
    </location>
</feature>
<dbReference type="SUPFAM" id="SSF75471">
    <property type="entry name" value="YhbY-like"/>
    <property type="match status" value="1"/>
</dbReference>
<keyword evidence="1 2" id="KW-0694">RNA-binding</keyword>
<name>A0ABS4JWN3_9FIRM</name>
<dbReference type="PANTHER" id="PTHR40065:SF3">
    <property type="entry name" value="RNA-BINDING PROTEIN YHBY"/>
    <property type="match status" value="1"/>
</dbReference>
<dbReference type="NCBIfam" id="TIGR00253">
    <property type="entry name" value="RNA_bind_YhbY"/>
    <property type="match status" value="1"/>
</dbReference>
<accession>A0ABS4JWN3</accession>